<evidence type="ECO:0008006" key="7">
    <source>
        <dbReference type="Google" id="ProtNLM"/>
    </source>
</evidence>
<dbReference type="Gene3D" id="1.20.1070.10">
    <property type="entry name" value="Rhodopsin 7-helix transmembrane proteins"/>
    <property type="match status" value="1"/>
</dbReference>
<keyword evidence="6" id="KW-1185">Reference proteome</keyword>
<evidence type="ECO:0000313" key="3">
    <source>
        <dbReference type="EMBL" id="CAF1001224.1"/>
    </source>
</evidence>
<keyword evidence="1" id="KW-0812">Transmembrane</keyword>
<dbReference type="PANTHER" id="PTHR46641">
    <property type="entry name" value="FMRFAMIDE RECEPTOR-RELATED"/>
    <property type="match status" value="1"/>
</dbReference>
<feature type="transmembrane region" description="Helical" evidence="1">
    <location>
        <begin position="346"/>
        <end position="369"/>
    </location>
</feature>
<protein>
    <recommendedName>
        <fullName evidence="7">G-protein coupled receptors family 1 profile domain-containing protein</fullName>
    </recommendedName>
</protein>
<feature type="transmembrane region" description="Helical" evidence="1">
    <location>
        <begin position="319"/>
        <end position="340"/>
    </location>
</feature>
<evidence type="ECO:0000313" key="5">
    <source>
        <dbReference type="EMBL" id="CAF3770625.1"/>
    </source>
</evidence>
<reference evidence="2" key="1">
    <citation type="submission" date="2021-02" db="EMBL/GenBank/DDBJ databases">
        <authorList>
            <person name="Nowell W R."/>
        </authorList>
    </citation>
    <scope>NUCLEOTIDE SEQUENCE</scope>
</reference>
<dbReference type="EMBL" id="CAJNOQ010001394">
    <property type="protein sequence ID" value="CAF0891884.1"/>
    <property type="molecule type" value="Genomic_DNA"/>
</dbReference>
<evidence type="ECO:0000313" key="2">
    <source>
        <dbReference type="EMBL" id="CAF0891884.1"/>
    </source>
</evidence>
<dbReference type="Proteomes" id="UP000681722">
    <property type="component" value="Unassembled WGS sequence"/>
</dbReference>
<feature type="transmembrane region" description="Helical" evidence="1">
    <location>
        <begin position="80"/>
        <end position="100"/>
    </location>
</feature>
<dbReference type="PANTHER" id="PTHR46641:SF25">
    <property type="entry name" value="CNMAMIDE RECEPTOR-RELATED"/>
    <property type="match status" value="1"/>
</dbReference>
<keyword evidence="1" id="KW-0472">Membrane</keyword>
<evidence type="ECO:0000313" key="6">
    <source>
        <dbReference type="Proteomes" id="UP000663829"/>
    </source>
</evidence>
<dbReference type="EMBL" id="CAJOBA010006359">
    <property type="protein sequence ID" value="CAF3770625.1"/>
    <property type="molecule type" value="Genomic_DNA"/>
</dbReference>
<dbReference type="Proteomes" id="UP000663829">
    <property type="component" value="Unassembled WGS sequence"/>
</dbReference>
<keyword evidence="1" id="KW-1133">Transmembrane helix</keyword>
<evidence type="ECO:0000256" key="1">
    <source>
        <dbReference type="SAM" id="Phobius"/>
    </source>
</evidence>
<dbReference type="InterPro" id="IPR052954">
    <property type="entry name" value="GPCR-Ligand_Int"/>
</dbReference>
<feature type="transmembrane region" description="Helical" evidence="1">
    <location>
        <begin position="39"/>
        <end position="59"/>
    </location>
</feature>
<dbReference type="OrthoDB" id="10011262at2759"/>
<name>A0A813Z0R9_9BILA</name>
<dbReference type="Proteomes" id="UP000682733">
    <property type="component" value="Unassembled WGS sequence"/>
</dbReference>
<evidence type="ECO:0000313" key="4">
    <source>
        <dbReference type="EMBL" id="CAF3675995.1"/>
    </source>
</evidence>
<dbReference type="EMBL" id="CAJNOK010006352">
    <property type="protein sequence ID" value="CAF1001224.1"/>
    <property type="molecule type" value="Genomic_DNA"/>
</dbReference>
<proteinExistence type="predicted"/>
<dbReference type="AlphaFoldDB" id="A0A813Z0R9"/>
<feature type="transmembrane region" description="Helical" evidence="1">
    <location>
        <begin position="125"/>
        <end position="148"/>
    </location>
</feature>
<accession>A0A813Z0R9</accession>
<dbReference type="Proteomes" id="UP000677228">
    <property type="component" value="Unassembled WGS sequence"/>
</dbReference>
<comment type="caution">
    <text evidence="2">The sequence shown here is derived from an EMBL/GenBank/DDBJ whole genome shotgun (WGS) entry which is preliminary data.</text>
</comment>
<gene>
    <name evidence="2" type="ORF">GPM918_LOCUS8167</name>
    <name evidence="3" type="ORF">OVA965_LOCUS14570</name>
    <name evidence="4" type="ORF">SRO942_LOCUS8167</name>
    <name evidence="5" type="ORF">TMI583_LOCUS14574</name>
</gene>
<feature type="transmembrane region" description="Helical" evidence="1">
    <location>
        <begin position="7"/>
        <end position="27"/>
    </location>
</feature>
<organism evidence="2 6">
    <name type="scientific">Didymodactylos carnosus</name>
    <dbReference type="NCBI Taxonomy" id="1234261"/>
    <lineage>
        <taxon>Eukaryota</taxon>
        <taxon>Metazoa</taxon>
        <taxon>Spiralia</taxon>
        <taxon>Gnathifera</taxon>
        <taxon>Rotifera</taxon>
        <taxon>Eurotatoria</taxon>
        <taxon>Bdelloidea</taxon>
        <taxon>Philodinida</taxon>
        <taxon>Philodinidae</taxon>
        <taxon>Didymodactylos</taxon>
    </lineage>
</organism>
<dbReference type="EMBL" id="CAJOBC010001394">
    <property type="protein sequence ID" value="CAF3675995.1"/>
    <property type="molecule type" value="Genomic_DNA"/>
</dbReference>
<dbReference type="SUPFAM" id="SSF81321">
    <property type="entry name" value="Family A G protein-coupled receptor-like"/>
    <property type="match status" value="1"/>
</dbReference>
<sequence length="424" mass="49270">MLILVDSLCIVLFILGLIGNVIGLIVFSSRRFRHTTYSHLALASFILNLLCVFRYSILLNSSTRKWMSIAVAHSWLNCKLYRLSSCLRILSAWITVFWVYERFIYVSNILQSILIKRTWLISYKYYYLTFISFIIILIVTGPNVYFYIPQSTNITLSSEKILSVINTNVSNQSLLFLTSTISSVISNNNRLKDDFNQLYAKTSTHCSFDSNISPKWRAYFQDVSYGFNYYTIRCIFSELIPSIAVTTFNIGIILRISKATCQFKHIIKKKRPTTTTIRKNTKYVTKTTTTKITTTKTINKRRVEVEDAFSGPKTSWMNIVLILHSCLFFFSSLTHTIVYWCTSNALLSYWVSVIILANCSLNFYVYCLSGKTFRQEIRRLFKRYRSKLSNILICEHSSSLHSGRLSANTEIKLKNRKFRFTCKM</sequence>